<accession>A0A6C8Y2S0</accession>
<dbReference type="Proteomes" id="UP000885362">
    <property type="component" value="Unassembled WGS sequence"/>
</dbReference>
<sequence>MKLNESASDRVAGRSWPASRSGWRQRYKTSKNSHLKKSAENKSPSEKLKETGQGEVFGKLTENPKPRPGA</sequence>
<reference evidence="2" key="1">
    <citation type="submission" date="2018-08" db="EMBL/GenBank/DDBJ databases">
        <authorList>
            <consortium name="GenomeTrakr network: Whole genome sequencing for foodborne pathogen traceback"/>
        </authorList>
    </citation>
    <scope>NUCLEOTIDE SEQUENCE [LARGE SCALE GENOMIC DNA]</scope>
    <source>
        <strain evidence="2">FMA0132</strain>
    </source>
</reference>
<evidence type="ECO:0000256" key="1">
    <source>
        <dbReference type="SAM" id="MobiDB-lite"/>
    </source>
</evidence>
<dbReference type="AlphaFoldDB" id="A0A6C8Y2S0"/>
<feature type="compositionally biased region" description="Basic residues" evidence="1">
    <location>
        <begin position="23"/>
        <end position="36"/>
    </location>
</feature>
<dbReference type="EMBL" id="RSHK01000042">
    <property type="protein sequence ID" value="MIE72727.1"/>
    <property type="molecule type" value="Genomic_DNA"/>
</dbReference>
<gene>
    <name evidence="2" type="ORF">EL06_25910</name>
</gene>
<name>A0A6C8Y2S0_SALDZ</name>
<proteinExistence type="predicted"/>
<organism evidence="2">
    <name type="scientific">Salmonella diarizonae</name>
    <dbReference type="NCBI Taxonomy" id="59204"/>
    <lineage>
        <taxon>Bacteria</taxon>
        <taxon>Pseudomonadati</taxon>
        <taxon>Pseudomonadota</taxon>
        <taxon>Gammaproteobacteria</taxon>
        <taxon>Enterobacterales</taxon>
        <taxon>Enterobacteriaceae</taxon>
        <taxon>Salmonella</taxon>
    </lineage>
</organism>
<evidence type="ECO:0000313" key="2">
    <source>
        <dbReference type="EMBL" id="MIE72727.1"/>
    </source>
</evidence>
<protein>
    <submittedName>
        <fullName evidence="2">Uncharacterized protein</fullName>
    </submittedName>
</protein>
<feature type="region of interest" description="Disordered" evidence="1">
    <location>
        <begin position="1"/>
        <end position="70"/>
    </location>
</feature>
<comment type="caution">
    <text evidence="2">The sequence shown here is derived from an EMBL/GenBank/DDBJ whole genome shotgun (WGS) entry which is preliminary data.</text>
</comment>
<feature type="compositionally biased region" description="Basic and acidic residues" evidence="1">
    <location>
        <begin position="37"/>
        <end position="52"/>
    </location>
</feature>